<proteinExistence type="predicted"/>
<keyword evidence="2" id="KW-1133">Transmembrane helix</keyword>
<keyword evidence="2" id="KW-0472">Membrane</keyword>
<name>A0AA36MIH1_9DINO</name>
<protein>
    <submittedName>
        <fullName evidence="3">Uncharacterized protein</fullName>
    </submittedName>
</protein>
<dbReference type="AlphaFoldDB" id="A0AA36MIH1"/>
<gene>
    <name evidence="3" type="ORF">EVOR1521_LOCUS2889</name>
</gene>
<keyword evidence="2" id="KW-0812">Transmembrane</keyword>
<feature type="transmembrane region" description="Helical" evidence="2">
    <location>
        <begin position="328"/>
        <end position="349"/>
    </location>
</feature>
<feature type="transmembrane region" description="Helical" evidence="2">
    <location>
        <begin position="97"/>
        <end position="120"/>
    </location>
</feature>
<evidence type="ECO:0000313" key="4">
    <source>
        <dbReference type="Proteomes" id="UP001178507"/>
    </source>
</evidence>
<evidence type="ECO:0000313" key="3">
    <source>
        <dbReference type="EMBL" id="CAJ1372916.1"/>
    </source>
</evidence>
<reference evidence="3" key="1">
    <citation type="submission" date="2023-08" db="EMBL/GenBank/DDBJ databases">
        <authorList>
            <person name="Chen Y."/>
            <person name="Shah S."/>
            <person name="Dougan E. K."/>
            <person name="Thang M."/>
            <person name="Chan C."/>
        </authorList>
    </citation>
    <scope>NUCLEOTIDE SEQUENCE</scope>
</reference>
<dbReference type="Proteomes" id="UP001178507">
    <property type="component" value="Unassembled WGS sequence"/>
</dbReference>
<sequence length="924" mass="102287">MVLLEAFGLASKELFDYNRENYKFDQEQRLERDMQRVEMQINRFDLFREDIEDLVKLTVDKMDMYHIVGALFLSFTALVYCEGIIEGTQPPFFMGQYFLTVAASFVYLLLAVWLSMYASIASHSFGVRLRTRYVRLPIPNLNQIQSLTTKLSDFEKQGLSKMMRLPFGPTGAQAWQLEAQRRGGAGAGGQSQLAAASGSNGSGANGASQKALPDAPREALPETCLGEQGDLGFGREDILMKAAASVPGKHVELFRKLQAKWQCYDAYARISMALGVNQMIQSVNYFVVGATMIQTCSPSCGYAATVIFQACTFGLMFLDIAGLKTWEIMCLQIIGSMPMVVLVVMLTFANQGRASNEHMDPLCKAFYASPACAFLEALWLELFMQTARPTKDEASLPRKFRTVLFLDVFGDAAYDPTEAEHACVTAGVDGRLDEQADDMKKREIQQTQAAAAIFALEGAQSALRCWEAVPQEILTGVQISQLQNLRTEYSEWRHRYHGCLSKMKSRRGVPYDPVQQDARALRGWEDLTTLEKQQDEFYGALVGPLQRRADASSSQYYDLVRNVPVWTLEPGAKVLDMQKAVDRVQNVEHEVTALLRLERADLEALGVPEEDIGAKALLFKSRKRAGHHRLPWKSIRRMTAVLQVCWVFLGVQSLLSSQGLWANSVSLGRRLSQDGLAWREVPAEWPHRSFFQPSTLSCQRGSHGVILGSPYLQYQLKFSADMVSLSPLPFAALPSGTTVLDCSLLGDCATARLQQGGAVILISLGPMEGQKQTWQLRLQGRPWSKVAGMVASCASVELLAGVRTGTCLVLAGWDGEHVPLVALALPSNATESVVVAPRVDAPLGPGFNFSLTDLHVSAAPPRLWALQPGRVEAWDLVGLRNLGTWKLDKDLEATSLCEADRGLLLAGFLWDEPRLFRSELPLRA</sequence>
<accession>A0AA36MIH1</accession>
<feature type="transmembrane region" description="Helical" evidence="2">
    <location>
        <begin position="64"/>
        <end position="85"/>
    </location>
</feature>
<comment type="caution">
    <text evidence="3">The sequence shown here is derived from an EMBL/GenBank/DDBJ whole genome shotgun (WGS) entry which is preliminary data.</text>
</comment>
<dbReference type="EMBL" id="CAUJNA010000164">
    <property type="protein sequence ID" value="CAJ1372916.1"/>
    <property type="molecule type" value="Genomic_DNA"/>
</dbReference>
<keyword evidence="4" id="KW-1185">Reference proteome</keyword>
<feature type="compositionally biased region" description="Low complexity" evidence="1">
    <location>
        <begin position="190"/>
        <end position="199"/>
    </location>
</feature>
<feature type="region of interest" description="Disordered" evidence="1">
    <location>
        <begin position="184"/>
        <end position="213"/>
    </location>
</feature>
<evidence type="ECO:0000256" key="2">
    <source>
        <dbReference type="SAM" id="Phobius"/>
    </source>
</evidence>
<organism evidence="3 4">
    <name type="scientific">Effrenium voratum</name>
    <dbReference type="NCBI Taxonomy" id="2562239"/>
    <lineage>
        <taxon>Eukaryota</taxon>
        <taxon>Sar</taxon>
        <taxon>Alveolata</taxon>
        <taxon>Dinophyceae</taxon>
        <taxon>Suessiales</taxon>
        <taxon>Symbiodiniaceae</taxon>
        <taxon>Effrenium</taxon>
    </lineage>
</organism>
<evidence type="ECO:0000256" key="1">
    <source>
        <dbReference type="SAM" id="MobiDB-lite"/>
    </source>
</evidence>